<dbReference type="Proteomes" id="UP000670947">
    <property type="component" value="Unassembled WGS sequence"/>
</dbReference>
<evidence type="ECO:0000256" key="2">
    <source>
        <dbReference type="ARBA" id="ARBA00012438"/>
    </source>
</evidence>
<feature type="domain" description="Histidine kinase" evidence="10">
    <location>
        <begin position="470"/>
        <end position="574"/>
    </location>
</feature>
<evidence type="ECO:0000256" key="1">
    <source>
        <dbReference type="ARBA" id="ARBA00000085"/>
    </source>
</evidence>
<dbReference type="PRINTS" id="PR00344">
    <property type="entry name" value="BCTRLSENSOR"/>
</dbReference>
<dbReference type="Pfam" id="PF02518">
    <property type="entry name" value="HATPase_c"/>
    <property type="match status" value="1"/>
</dbReference>
<keyword evidence="6" id="KW-0067">ATP-binding</keyword>
<dbReference type="GO" id="GO:0016301">
    <property type="term" value="F:kinase activity"/>
    <property type="evidence" value="ECO:0007669"/>
    <property type="project" value="UniProtKB-KW"/>
</dbReference>
<dbReference type="Gene3D" id="6.10.340.10">
    <property type="match status" value="1"/>
</dbReference>
<dbReference type="RefSeq" id="WP_208848193.1">
    <property type="nucleotide sequence ID" value="NZ_JAGGDJ010000009.1"/>
</dbReference>
<feature type="transmembrane region" description="Helical" evidence="9">
    <location>
        <begin position="288"/>
        <end position="307"/>
    </location>
</feature>
<dbReference type="PROSITE" id="PS50109">
    <property type="entry name" value="HIS_KIN"/>
    <property type="match status" value="1"/>
</dbReference>
<keyword evidence="7" id="KW-0902">Two-component regulatory system</keyword>
<accession>A0ABS3WAG0</accession>
<dbReference type="InterPro" id="IPR004358">
    <property type="entry name" value="Sig_transdc_His_kin-like_C"/>
</dbReference>
<keyword evidence="12" id="KW-1185">Reference proteome</keyword>
<dbReference type="InterPro" id="IPR010559">
    <property type="entry name" value="Sig_transdc_His_kin_internal"/>
</dbReference>
<feature type="transmembrane region" description="Helical" evidence="9">
    <location>
        <begin position="17"/>
        <end position="37"/>
    </location>
</feature>
<keyword evidence="8" id="KW-0175">Coiled coil</keyword>
<dbReference type="InterPro" id="IPR003594">
    <property type="entry name" value="HATPase_dom"/>
</dbReference>
<comment type="caution">
    <text evidence="11">The sequence shown here is derived from an EMBL/GenBank/DDBJ whole genome shotgun (WGS) entry which is preliminary data.</text>
</comment>
<dbReference type="SMART" id="SM00387">
    <property type="entry name" value="HATPase_c"/>
    <property type="match status" value="1"/>
</dbReference>
<evidence type="ECO:0000256" key="7">
    <source>
        <dbReference type="ARBA" id="ARBA00023012"/>
    </source>
</evidence>
<evidence type="ECO:0000313" key="12">
    <source>
        <dbReference type="Proteomes" id="UP000670947"/>
    </source>
</evidence>
<keyword evidence="9" id="KW-0812">Transmembrane</keyword>
<name>A0ABS3WAG0_9BACL</name>
<dbReference type="Gene3D" id="3.30.565.10">
    <property type="entry name" value="Histidine kinase-like ATPase, C-terminal domain"/>
    <property type="match status" value="1"/>
</dbReference>
<reference evidence="11 12" key="1">
    <citation type="submission" date="2021-03" db="EMBL/GenBank/DDBJ databases">
        <title>Paenibacillus artemisicola MWE-103 whole genome sequence.</title>
        <authorList>
            <person name="Ham Y.J."/>
        </authorList>
    </citation>
    <scope>NUCLEOTIDE SEQUENCE [LARGE SCALE GENOMIC DNA]</scope>
    <source>
        <strain evidence="11 12">MWE-103</strain>
    </source>
</reference>
<dbReference type="PANTHER" id="PTHR34220:SF7">
    <property type="entry name" value="SENSOR HISTIDINE KINASE YPDA"/>
    <property type="match status" value="1"/>
</dbReference>
<feature type="coiled-coil region" evidence="8">
    <location>
        <begin position="348"/>
        <end position="375"/>
    </location>
</feature>
<dbReference type="EC" id="2.7.13.3" evidence="2"/>
<evidence type="ECO:0000256" key="5">
    <source>
        <dbReference type="ARBA" id="ARBA00022777"/>
    </source>
</evidence>
<keyword evidence="4" id="KW-0547">Nucleotide-binding</keyword>
<keyword evidence="9" id="KW-1133">Transmembrane helix</keyword>
<evidence type="ECO:0000313" key="11">
    <source>
        <dbReference type="EMBL" id="MBO7745314.1"/>
    </source>
</evidence>
<evidence type="ECO:0000259" key="10">
    <source>
        <dbReference type="PROSITE" id="PS50109"/>
    </source>
</evidence>
<evidence type="ECO:0000256" key="9">
    <source>
        <dbReference type="SAM" id="Phobius"/>
    </source>
</evidence>
<keyword evidence="9" id="KW-0472">Membrane</keyword>
<proteinExistence type="predicted"/>
<organism evidence="11 12">
    <name type="scientific">Paenibacillus artemisiicola</name>
    <dbReference type="NCBI Taxonomy" id="1172618"/>
    <lineage>
        <taxon>Bacteria</taxon>
        <taxon>Bacillati</taxon>
        <taxon>Bacillota</taxon>
        <taxon>Bacilli</taxon>
        <taxon>Bacillales</taxon>
        <taxon>Paenibacillaceae</taxon>
        <taxon>Paenibacillus</taxon>
    </lineage>
</organism>
<keyword evidence="3" id="KW-0808">Transferase</keyword>
<dbReference type="Pfam" id="PF06580">
    <property type="entry name" value="His_kinase"/>
    <property type="match status" value="1"/>
</dbReference>
<dbReference type="EMBL" id="JAGGDJ010000009">
    <property type="protein sequence ID" value="MBO7745314.1"/>
    <property type="molecule type" value="Genomic_DNA"/>
</dbReference>
<evidence type="ECO:0000256" key="4">
    <source>
        <dbReference type="ARBA" id="ARBA00022741"/>
    </source>
</evidence>
<protein>
    <recommendedName>
        <fullName evidence="2">histidine kinase</fullName>
        <ecNumber evidence="2">2.7.13.3</ecNumber>
    </recommendedName>
</protein>
<keyword evidence="5 11" id="KW-0418">Kinase</keyword>
<sequence length="587" mass="66098">MNLIRRYAVLPSLKGRLIVILLIAAVIPSLLTGYISYRWIYVVQTQKIEKDWLAKVSRDRDELDRKLEELGRVSQLLDVEGGIGREVVQFISSRDSYQRSVLYRNISQSVANVNFSNPNVGVMFFYAPNLEEPLLFPNTNAKLAFDPKALPVFYTQKLFTFFGPHASLDPGERKFPVFSLLRKLEYGHGQYLYAYVETNTTGLEDMFAPGGGRTAADSDAPVYYVLTDPDGGIAYSTLGGAAPAGSRFRDNGTAYKSFRADGLHGWTILQLIPKASYNRELNRWLREFGLFASLSLLLGVFLAWLIWRMVYRPIRIINKEITRFGYNQSTTNVSATGLTEFNRILTNFQQMSRRIGELIADVEEKEKRRGQLEVEKLLVQINPHFLHNTLNTIQWLARMQGQTNISRLVSVFTRVLHYNLGKKNMLVTVREEVEAIRDYIELQNIRYDHSFNVGVDVDAALLELPIPRFILQPIVENALYHGFDADEGGEIDVLIRRDGSSLLLQVRDNGRGIPEAQLAELLDRREPANASGLGIGLRYVKQMLAVYYGAAAALTMESKPGNGTVITIRLPLDTTGGTGIDSSVDRG</sequence>
<dbReference type="SUPFAM" id="SSF55874">
    <property type="entry name" value="ATPase domain of HSP90 chaperone/DNA topoisomerase II/histidine kinase"/>
    <property type="match status" value="1"/>
</dbReference>
<comment type="catalytic activity">
    <reaction evidence="1">
        <text>ATP + protein L-histidine = ADP + protein N-phospho-L-histidine.</text>
        <dbReference type="EC" id="2.7.13.3"/>
    </reaction>
</comment>
<dbReference type="InterPro" id="IPR050640">
    <property type="entry name" value="Bact_2-comp_sensor_kinase"/>
</dbReference>
<evidence type="ECO:0000256" key="3">
    <source>
        <dbReference type="ARBA" id="ARBA00022679"/>
    </source>
</evidence>
<gene>
    <name evidence="11" type="ORF">I8J29_13970</name>
</gene>
<dbReference type="PANTHER" id="PTHR34220">
    <property type="entry name" value="SENSOR HISTIDINE KINASE YPDA"/>
    <property type="match status" value="1"/>
</dbReference>
<dbReference type="InterPro" id="IPR036890">
    <property type="entry name" value="HATPase_C_sf"/>
</dbReference>
<evidence type="ECO:0000256" key="6">
    <source>
        <dbReference type="ARBA" id="ARBA00022840"/>
    </source>
</evidence>
<evidence type="ECO:0000256" key="8">
    <source>
        <dbReference type="SAM" id="Coils"/>
    </source>
</evidence>
<dbReference type="InterPro" id="IPR005467">
    <property type="entry name" value="His_kinase_dom"/>
</dbReference>